<sequence>MAIIRWFVGQIILFINFLTFPKSPSLSAEQQAQMAEKLKQLSLYQLPACPFCVKVRRAMKREGIELPIRNIQDKQHNYRDELIQGGGKATVPCLKIETADNDVEWLYESSDIINYLKAKVAN</sequence>
<evidence type="ECO:0000313" key="2">
    <source>
        <dbReference type="EMBL" id="NMP30912.1"/>
    </source>
</evidence>
<accession>A0A7Y0LB60</accession>
<evidence type="ECO:0000259" key="1">
    <source>
        <dbReference type="PROSITE" id="PS50404"/>
    </source>
</evidence>
<dbReference type="Pfam" id="PF00462">
    <property type="entry name" value="Glutaredoxin"/>
    <property type="match status" value="1"/>
</dbReference>
<dbReference type="PROSITE" id="PS50404">
    <property type="entry name" value="GST_NTER"/>
    <property type="match status" value="1"/>
</dbReference>
<organism evidence="2 3">
    <name type="scientific">Thalassotalea algicola</name>
    <dbReference type="NCBI Taxonomy" id="2716224"/>
    <lineage>
        <taxon>Bacteria</taxon>
        <taxon>Pseudomonadati</taxon>
        <taxon>Pseudomonadota</taxon>
        <taxon>Gammaproteobacteria</taxon>
        <taxon>Alteromonadales</taxon>
        <taxon>Colwelliaceae</taxon>
        <taxon>Thalassotalea</taxon>
    </lineage>
</organism>
<dbReference type="InterPro" id="IPR002109">
    <property type="entry name" value="Glutaredoxin"/>
</dbReference>
<dbReference type="InterPro" id="IPR004045">
    <property type="entry name" value="Glutathione_S-Trfase_N"/>
</dbReference>
<proteinExistence type="predicted"/>
<dbReference type="Gene3D" id="3.40.30.10">
    <property type="entry name" value="Glutaredoxin"/>
    <property type="match status" value="1"/>
</dbReference>
<protein>
    <submittedName>
        <fullName evidence="2">Glutaredoxin</fullName>
    </submittedName>
</protein>
<gene>
    <name evidence="2" type="ORF">HII17_04985</name>
</gene>
<evidence type="ECO:0000313" key="3">
    <source>
        <dbReference type="Proteomes" id="UP000568664"/>
    </source>
</evidence>
<reference evidence="2 3" key="1">
    <citation type="submission" date="2020-04" db="EMBL/GenBank/DDBJ databases">
        <title>Thalassotalea sp. M1531, isolated from the surface of marine red alga.</title>
        <authorList>
            <person name="Pang L."/>
            <person name="Lu D.-C."/>
        </authorList>
    </citation>
    <scope>NUCLEOTIDE SEQUENCE [LARGE SCALE GENOMIC DNA]</scope>
    <source>
        <strain evidence="2 3">M1531</strain>
    </source>
</reference>
<dbReference type="InterPro" id="IPR036249">
    <property type="entry name" value="Thioredoxin-like_sf"/>
</dbReference>
<dbReference type="SUPFAM" id="SSF52833">
    <property type="entry name" value="Thioredoxin-like"/>
    <property type="match status" value="1"/>
</dbReference>
<dbReference type="RefSeq" id="WP_169074264.1">
    <property type="nucleotide sequence ID" value="NZ_JABBXH010000002.1"/>
</dbReference>
<name>A0A7Y0LB60_9GAMM</name>
<comment type="caution">
    <text evidence="2">The sequence shown here is derived from an EMBL/GenBank/DDBJ whole genome shotgun (WGS) entry which is preliminary data.</text>
</comment>
<feature type="domain" description="GST N-terminal" evidence="1">
    <location>
        <begin position="39"/>
        <end position="122"/>
    </location>
</feature>
<dbReference type="PROSITE" id="PS51354">
    <property type="entry name" value="GLUTAREDOXIN_2"/>
    <property type="match status" value="1"/>
</dbReference>
<dbReference type="Proteomes" id="UP000568664">
    <property type="component" value="Unassembled WGS sequence"/>
</dbReference>
<keyword evidence="3" id="KW-1185">Reference proteome</keyword>
<dbReference type="AlphaFoldDB" id="A0A7Y0LB60"/>
<dbReference type="EMBL" id="JABBXH010000002">
    <property type="protein sequence ID" value="NMP30912.1"/>
    <property type="molecule type" value="Genomic_DNA"/>
</dbReference>